<keyword evidence="7" id="KW-0965">Cell junction</keyword>
<name>A0AAD7ZCN6_DIPPU</name>
<gene>
    <name evidence="12" type="primary">inx</name>
    <name evidence="13" type="ORF">L9F63_005911</name>
</gene>
<evidence type="ECO:0000313" key="14">
    <source>
        <dbReference type="Proteomes" id="UP001233999"/>
    </source>
</evidence>
<reference evidence="13" key="1">
    <citation type="journal article" date="2023" name="IScience">
        <title>Live-bearing cockroach genome reveals convergent evolutionary mechanisms linked to viviparity in insects and beyond.</title>
        <authorList>
            <person name="Fouks B."/>
            <person name="Harrison M.C."/>
            <person name="Mikhailova A.A."/>
            <person name="Marchal E."/>
            <person name="English S."/>
            <person name="Carruthers M."/>
            <person name="Jennings E.C."/>
            <person name="Chiamaka E.L."/>
            <person name="Frigard R.A."/>
            <person name="Pippel M."/>
            <person name="Attardo G.M."/>
            <person name="Benoit J.B."/>
            <person name="Bornberg-Bauer E."/>
            <person name="Tobe S.S."/>
        </authorList>
    </citation>
    <scope>NUCLEOTIDE SEQUENCE</scope>
    <source>
        <strain evidence="13">Stay&amp;Tobe</strain>
    </source>
</reference>
<evidence type="ECO:0000313" key="13">
    <source>
        <dbReference type="EMBL" id="KAJ9577538.1"/>
    </source>
</evidence>
<dbReference type="GO" id="GO:0005886">
    <property type="term" value="C:plasma membrane"/>
    <property type="evidence" value="ECO:0007669"/>
    <property type="project" value="UniProtKB-SubCell"/>
</dbReference>
<reference evidence="13" key="2">
    <citation type="submission" date="2023-05" db="EMBL/GenBank/DDBJ databases">
        <authorList>
            <person name="Fouks B."/>
        </authorList>
    </citation>
    <scope>NUCLEOTIDE SEQUENCE</scope>
    <source>
        <strain evidence="13">Stay&amp;Tobe</strain>
        <tissue evidence="13">Testes</tissue>
    </source>
</reference>
<comment type="function">
    <text evidence="12">Structural component of the gap junctions.</text>
</comment>
<dbReference type="PRINTS" id="PR01262">
    <property type="entry name" value="INNEXIN"/>
</dbReference>
<evidence type="ECO:0000256" key="12">
    <source>
        <dbReference type="RuleBase" id="RU010713"/>
    </source>
</evidence>
<comment type="similarity">
    <text evidence="12">Belongs to the pannexin family.</text>
</comment>
<organism evidence="13 14">
    <name type="scientific">Diploptera punctata</name>
    <name type="common">Pacific beetle cockroach</name>
    <dbReference type="NCBI Taxonomy" id="6984"/>
    <lineage>
        <taxon>Eukaryota</taxon>
        <taxon>Metazoa</taxon>
        <taxon>Ecdysozoa</taxon>
        <taxon>Arthropoda</taxon>
        <taxon>Hexapoda</taxon>
        <taxon>Insecta</taxon>
        <taxon>Pterygota</taxon>
        <taxon>Neoptera</taxon>
        <taxon>Polyneoptera</taxon>
        <taxon>Dictyoptera</taxon>
        <taxon>Blattodea</taxon>
        <taxon>Blaberoidea</taxon>
        <taxon>Blaberidae</taxon>
        <taxon>Diplopterinae</taxon>
        <taxon>Diploptera</taxon>
    </lineage>
</organism>
<evidence type="ECO:0000256" key="9">
    <source>
        <dbReference type="ARBA" id="ARBA00023065"/>
    </source>
</evidence>
<comment type="subcellular location">
    <subcellularLocation>
        <location evidence="1">Cell junction</location>
        <location evidence="1">Gap junction</location>
    </subcellularLocation>
    <subcellularLocation>
        <location evidence="2 12">Cell membrane</location>
        <topology evidence="2 12">Multi-pass membrane protein</topology>
    </subcellularLocation>
</comment>
<evidence type="ECO:0000256" key="6">
    <source>
        <dbReference type="ARBA" id="ARBA00022868"/>
    </source>
</evidence>
<evidence type="ECO:0000256" key="5">
    <source>
        <dbReference type="ARBA" id="ARBA00022692"/>
    </source>
</evidence>
<keyword evidence="14" id="KW-1185">Reference proteome</keyword>
<keyword evidence="10 12" id="KW-0472">Membrane</keyword>
<dbReference type="Proteomes" id="UP001233999">
    <property type="component" value="Unassembled WGS sequence"/>
</dbReference>
<evidence type="ECO:0000256" key="3">
    <source>
        <dbReference type="ARBA" id="ARBA00022448"/>
    </source>
</evidence>
<keyword evidence="11 12" id="KW-0407">Ion channel</keyword>
<feature type="non-terminal residue" evidence="13">
    <location>
        <position position="1"/>
    </location>
</feature>
<keyword evidence="6" id="KW-0303">Gap junction</keyword>
<feature type="transmembrane region" description="Helical" evidence="12">
    <location>
        <begin position="109"/>
        <end position="131"/>
    </location>
</feature>
<protein>
    <recommendedName>
        <fullName evidence="12">Innexin</fullName>
    </recommendedName>
</protein>
<evidence type="ECO:0000256" key="4">
    <source>
        <dbReference type="ARBA" id="ARBA00022475"/>
    </source>
</evidence>
<feature type="transmembrane region" description="Helical" evidence="12">
    <location>
        <begin position="179"/>
        <end position="198"/>
    </location>
</feature>
<evidence type="ECO:0000256" key="11">
    <source>
        <dbReference type="ARBA" id="ARBA00023303"/>
    </source>
</evidence>
<keyword evidence="4" id="KW-1003">Cell membrane</keyword>
<evidence type="ECO:0000256" key="7">
    <source>
        <dbReference type="ARBA" id="ARBA00022949"/>
    </source>
</evidence>
<dbReference type="InterPro" id="IPR000990">
    <property type="entry name" value="Innexin"/>
</dbReference>
<evidence type="ECO:0000256" key="8">
    <source>
        <dbReference type="ARBA" id="ARBA00022989"/>
    </source>
</evidence>
<accession>A0AAD7ZCN6</accession>
<dbReference type="Pfam" id="PF00876">
    <property type="entry name" value="Innexin"/>
    <property type="match status" value="1"/>
</dbReference>
<dbReference type="GO" id="GO:0005921">
    <property type="term" value="C:gap junction"/>
    <property type="evidence" value="ECO:0007669"/>
    <property type="project" value="UniProtKB-SubCell"/>
</dbReference>
<keyword evidence="5 12" id="KW-0812">Transmembrane</keyword>
<sequence length="362" mass="42483">MYKLLGGLKDYLKWQEIVTDNAVFRLHNLFTTVLLLMCSIIITATQYVGNPIQCIVGKGLQAHAINTYCWITSTFTMPDAYLREVGREVAHPGVANDFGDEDAKKYYTYYQWVCFVLFFQACLCYLPKWLWDAWEGGLMKNIVMGLNVGMCDEEDKCSRKKVLLDYLLRHVRRHNMYAIRYWFCEALCLVNIIFQLYFMNHFFDGEFFSYGLRVMQFSEQAQEERVDPMVYVFPRVTKCTFYKYGPSGTIQKHDSLCVLPLNIVNEKTYIFLWFWYIILATLLSLLVVYRAIIIIVPSIRPKLLHARNKMVPREVASAISRKTDVGDWWILYMLGRNMDPLIYREVVAELLHILTRKGSIVK</sequence>
<evidence type="ECO:0000256" key="1">
    <source>
        <dbReference type="ARBA" id="ARBA00004610"/>
    </source>
</evidence>
<dbReference type="PANTHER" id="PTHR11893">
    <property type="entry name" value="INNEXIN"/>
    <property type="match status" value="1"/>
</dbReference>
<keyword evidence="3 12" id="KW-0813">Transport</keyword>
<dbReference type="GO" id="GO:0005243">
    <property type="term" value="F:gap junction channel activity"/>
    <property type="evidence" value="ECO:0007669"/>
    <property type="project" value="TreeGrafter"/>
</dbReference>
<dbReference type="GO" id="GO:0034220">
    <property type="term" value="P:monoatomic ion transmembrane transport"/>
    <property type="evidence" value="ECO:0007669"/>
    <property type="project" value="UniProtKB-KW"/>
</dbReference>
<feature type="transmembrane region" description="Helical" evidence="12">
    <location>
        <begin position="273"/>
        <end position="299"/>
    </location>
</feature>
<evidence type="ECO:0000256" key="2">
    <source>
        <dbReference type="ARBA" id="ARBA00004651"/>
    </source>
</evidence>
<comment type="caution">
    <text evidence="13">The sequence shown here is derived from an EMBL/GenBank/DDBJ whole genome shotgun (WGS) entry which is preliminary data.</text>
</comment>
<evidence type="ECO:0000256" key="10">
    <source>
        <dbReference type="ARBA" id="ARBA00023136"/>
    </source>
</evidence>
<dbReference type="EMBL" id="JASPKZ010009355">
    <property type="protein sequence ID" value="KAJ9577538.1"/>
    <property type="molecule type" value="Genomic_DNA"/>
</dbReference>
<dbReference type="PANTHER" id="PTHR11893:SF39">
    <property type="entry name" value="INNEXIN INX1"/>
    <property type="match status" value="1"/>
</dbReference>
<keyword evidence="9 12" id="KW-0406">Ion transport</keyword>
<keyword evidence="8 12" id="KW-1133">Transmembrane helix</keyword>
<feature type="transmembrane region" description="Helical" evidence="12">
    <location>
        <begin position="29"/>
        <end position="48"/>
    </location>
</feature>
<dbReference type="PROSITE" id="PS51013">
    <property type="entry name" value="PANNEXIN"/>
    <property type="match status" value="1"/>
</dbReference>
<dbReference type="AlphaFoldDB" id="A0AAD7ZCN6"/>
<proteinExistence type="inferred from homology"/>